<protein>
    <recommendedName>
        <fullName evidence="7">Dihydrofolate synthase/folylpolyglutamate synthase</fullName>
        <ecNumber evidence="5">6.3.2.12</ecNumber>
        <ecNumber evidence="6">6.3.2.17</ecNumber>
    </recommendedName>
    <alternativeName>
        <fullName evidence="16">Folylpoly-gamma-glutamate synthetase-dihydrofolate synthetase</fullName>
    </alternativeName>
    <alternativeName>
        <fullName evidence="14">Folylpolyglutamate synthetase</fullName>
    </alternativeName>
    <alternativeName>
        <fullName evidence="15">Tetrahydrofolylpolyglutamate synthase</fullName>
    </alternativeName>
</protein>
<reference evidence="23 24" key="1">
    <citation type="submission" date="2024-08" db="EMBL/GenBank/DDBJ databases">
        <authorList>
            <person name="Ishaq N."/>
        </authorList>
    </citation>
    <scope>NUCLEOTIDE SEQUENCE [LARGE SCALE GENOMIC DNA]</scope>
    <source>
        <strain evidence="23 24">DSM 18651</strain>
    </source>
</reference>
<keyword evidence="13" id="KW-0289">Folate biosynthesis</keyword>
<evidence type="ECO:0000256" key="11">
    <source>
        <dbReference type="ARBA" id="ARBA00022840"/>
    </source>
</evidence>
<evidence type="ECO:0000256" key="13">
    <source>
        <dbReference type="ARBA" id="ARBA00022909"/>
    </source>
</evidence>
<keyword evidence="12" id="KW-0460">Magnesium</keyword>
<feature type="domain" description="Mur ligase C-terminal" evidence="22">
    <location>
        <begin position="277"/>
        <end position="403"/>
    </location>
</feature>
<comment type="pathway">
    <text evidence="2">Cofactor biosynthesis; tetrahydrofolate biosynthesis; 7,8-dihydrofolate from 2-amino-4-hydroxy-6-hydroxymethyl-7,8-dihydropteridine diphosphate and 4-aminobenzoate: step 2/2.</text>
</comment>
<evidence type="ECO:0000259" key="22">
    <source>
        <dbReference type="Pfam" id="PF02875"/>
    </source>
</evidence>
<gene>
    <name evidence="23" type="primary">folC</name>
    <name evidence="23" type="ORF">ACCI49_06875</name>
</gene>
<evidence type="ECO:0000256" key="2">
    <source>
        <dbReference type="ARBA" id="ARBA00004799"/>
    </source>
</evidence>
<evidence type="ECO:0000256" key="20">
    <source>
        <dbReference type="ARBA" id="ARBA00049161"/>
    </source>
</evidence>
<dbReference type="InterPro" id="IPR036565">
    <property type="entry name" value="Mur-like_cat_sf"/>
</dbReference>
<evidence type="ECO:0000256" key="17">
    <source>
        <dbReference type="ARBA" id="ARBA00047493"/>
    </source>
</evidence>
<comment type="similarity">
    <text evidence="4 21">Belongs to the folylpolyglutamate synthase family.</text>
</comment>
<dbReference type="PANTHER" id="PTHR11136">
    <property type="entry name" value="FOLYLPOLYGLUTAMATE SYNTHASE-RELATED"/>
    <property type="match status" value="1"/>
</dbReference>
<evidence type="ECO:0000313" key="23">
    <source>
        <dbReference type="EMBL" id="MFA0810639.1"/>
    </source>
</evidence>
<evidence type="ECO:0000256" key="4">
    <source>
        <dbReference type="ARBA" id="ARBA00008276"/>
    </source>
</evidence>
<dbReference type="Gene3D" id="3.40.1190.10">
    <property type="entry name" value="Mur-like, catalytic domain"/>
    <property type="match status" value="1"/>
</dbReference>
<evidence type="ECO:0000256" key="21">
    <source>
        <dbReference type="PIRNR" id="PIRNR001563"/>
    </source>
</evidence>
<proteinExistence type="inferred from homology"/>
<evidence type="ECO:0000256" key="1">
    <source>
        <dbReference type="ARBA" id="ARBA00002714"/>
    </source>
</evidence>
<sequence>MPSLQDWLSRLEQLHPTEIELGLERVSSVAATLGVQKPAPTVITVAGTNGKGSCVATMEALLCAAGHSVGAYSSPHLLRFNERVRVNGVEISDLELVRAFEAVETARGEISLTYFEFSTLAALWLYERAGVEFALLEVGLGGRLDAVNLVDADLAIITSVAIDHEDWLGSDREVIGREKAGVLRPGAPFVCADKNPPQSVLSAAEKQANSSYFIGRDFSLIESEGEEKYQFGDLQLTIPPISLPRPSIAAAITALVLQGVLSEEGVESALANITLPGRCEQLLWHDRNLLLDVGHNPAAAEHLARWLDANPVSGETHALVAVMADKDLVGLFAPLSNQVSRWHPALLPGNDRAAGADALLSGLAGAGVEVTKVDARCPNVADGLQQLLATTGPQDRLLVFGSFFTVAEVLQQMRDEDNGELRG</sequence>
<dbReference type="NCBIfam" id="NF008101">
    <property type="entry name" value="PRK10846.1"/>
    <property type="match status" value="1"/>
</dbReference>
<keyword evidence="8 21" id="KW-0436">Ligase</keyword>
<evidence type="ECO:0000256" key="9">
    <source>
        <dbReference type="ARBA" id="ARBA00022723"/>
    </source>
</evidence>
<evidence type="ECO:0000256" key="16">
    <source>
        <dbReference type="ARBA" id="ARBA00032510"/>
    </source>
</evidence>
<dbReference type="GO" id="GO:0008841">
    <property type="term" value="F:dihydrofolate synthase activity"/>
    <property type="evidence" value="ECO:0007669"/>
    <property type="project" value="UniProtKB-EC"/>
</dbReference>
<evidence type="ECO:0000256" key="8">
    <source>
        <dbReference type="ARBA" id="ARBA00022598"/>
    </source>
</evidence>
<evidence type="ECO:0000256" key="12">
    <source>
        <dbReference type="ARBA" id="ARBA00022842"/>
    </source>
</evidence>
<dbReference type="RefSeq" id="WP_371838212.1">
    <property type="nucleotide sequence ID" value="NZ_JBGMEK010000010.1"/>
</dbReference>
<comment type="catalytic activity">
    <reaction evidence="20">
        <text>7,8-dihydropteroate + L-glutamate + ATP = 7,8-dihydrofolate + ADP + phosphate + H(+)</text>
        <dbReference type="Rhea" id="RHEA:23584"/>
        <dbReference type="ChEBI" id="CHEBI:15378"/>
        <dbReference type="ChEBI" id="CHEBI:17839"/>
        <dbReference type="ChEBI" id="CHEBI:29985"/>
        <dbReference type="ChEBI" id="CHEBI:30616"/>
        <dbReference type="ChEBI" id="CHEBI:43474"/>
        <dbReference type="ChEBI" id="CHEBI:57451"/>
        <dbReference type="ChEBI" id="CHEBI:456216"/>
        <dbReference type="EC" id="6.3.2.12"/>
    </reaction>
</comment>
<dbReference type="EMBL" id="JBGMEK010000010">
    <property type="protein sequence ID" value="MFA0810639.1"/>
    <property type="molecule type" value="Genomic_DNA"/>
</dbReference>
<evidence type="ECO:0000256" key="15">
    <source>
        <dbReference type="ARBA" id="ARBA00030592"/>
    </source>
</evidence>
<dbReference type="Pfam" id="PF02875">
    <property type="entry name" value="Mur_ligase_C"/>
    <property type="match status" value="1"/>
</dbReference>
<evidence type="ECO:0000256" key="14">
    <source>
        <dbReference type="ARBA" id="ARBA00030048"/>
    </source>
</evidence>
<accession>A0ABV4NY20</accession>
<dbReference type="SUPFAM" id="SSF53623">
    <property type="entry name" value="MurD-like peptide ligases, catalytic domain"/>
    <property type="match status" value="1"/>
</dbReference>
<evidence type="ECO:0000313" key="24">
    <source>
        <dbReference type="Proteomes" id="UP001569428"/>
    </source>
</evidence>
<evidence type="ECO:0000256" key="6">
    <source>
        <dbReference type="ARBA" id="ARBA00013025"/>
    </source>
</evidence>
<dbReference type="InterPro" id="IPR001645">
    <property type="entry name" value="Folylpolyglutamate_synth"/>
</dbReference>
<keyword evidence="10 21" id="KW-0547">Nucleotide-binding</keyword>
<keyword evidence="9" id="KW-0479">Metal-binding</keyword>
<dbReference type="EC" id="6.3.2.12" evidence="5"/>
<evidence type="ECO:0000256" key="5">
    <source>
        <dbReference type="ARBA" id="ARBA00013023"/>
    </source>
</evidence>
<keyword evidence="24" id="KW-1185">Reference proteome</keyword>
<dbReference type="Gene3D" id="3.90.190.20">
    <property type="entry name" value="Mur ligase, C-terminal domain"/>
    <property type="match status" value="1"/>
</dbReference>
<name>A0ABV4NY20_9GAMM</name>
<dbReference type="InterPro" id="IPR036615">
    <property type="entry name" value="Mur_ligase_C_dom_sf"/>
</dbReference>
<comment type="catalytic activity">
    <reaction evidence="18">
        <text>10-formyltetrahydrofolyl-(gamma-L-Glu)(n) + L-glutamate + ATP = 10-formyltetrahydrofolyl-(gamma-L-Glu)(n+1) + ADP + phosphate + H(+)</text>
        <dbReference type="Rhea" id="RHEA:51904"/>
        <dbReference type="Rhea" id="RHEA-COMP:13088"/>
        <dbReference type="Rhea" id="RHEA-COMP:14300"/>
        <dbReference type="ChEBI" id="CHEBI:15378"/>
        <dbReference type="ChEBI" id="CHEBI:29985"/>
        <dbReference type="ChEBI" id="CHEBI:30616"/>
        <dbReference type="ChEBI" id="CHEBI:43474"/>
        <dbReference type="ChEBI" id="CHEBI:134413"/>
        <dbReference type="ChEBI" id="CHEBI:456216"/>
        <dbReference type="EC" id="6.3.2.17"/>
    </reaction>
</comment>
<comment type="catalytic activity">
    <reaction evidence="17">
        <text>(6S)-5,6,7,8-tetrahydrofolyl-(gamma-L-Glu)(n) + L-glutamate + ATP = (6S)-5,6,7,8-tetrahydrofolyl-(gamma-L-Glu)(n+1) + ADP + phosphate + H(+)</text>
        <dbReference type="Rhea" id="RHEA:10580"/>
        <dbReference type="Rhea" id="RHEA-COMP:14738"/>
        <dbReference type="Rhea" id="RHEA-COMP:14740"/>
        <dbReference type="ChEBI" id="CHEBI:15378"/>
        <dbReference type="ChEBI" id="CHEBI:29985"/>
        <dbReference type="ChEBI" id="CHEBI:30616"/>
        <dbReference type="ChEBI" id="CHEBI:43474"/>
        <dbReference type="ChEBI" id="CHEBI:141005"/>
        <dbReference type="ChEBI" id="CHEBI:456216"/>
        <dbReference type="EC" id="6.3.2.17"/>
    </reaction>
</comment>
<evidence type="ECO:0000256" key="18">
    <source>
        <dbReference type="ARBA" id="ARBA00047808"/>
    </source>
</evidence>
<evidence type="ECO:0000256" key="7">
    <source>
        <dbReference type="ARBA" id="ARBA00019357"/>
    </source>
</evidence>
<comment type="pathway">
    <text evidence="3">Cofactor biosynthesis; tetrahydrofolylpolyglutamate biosynthesis.</text>
</comment>
<comment type="caution">
    <text evidence="23">The sequence shown here is derived from an EMBL/GenBank/DDBJ whole genome shotgun (WGS) entry which is preliminary data.</text>
</comment>
<comment type="function">
    <text evidence="1">Functions in two distinct reactions of the de novo folate biosynthetic pathway. Catalyzes the addition of a glutamate residue to dihydropteroate (7,8-dihydropteroate or H2Pte) to form dihydrofolate (7,8-dihydrofolate monoglutamate or H2Pte-Glu). Also catalyzes successive additions of L-glutamate to tetrahydrofolate or 10-formyltetrahydrofolate or 5,10-methylenetetrahydrofolate, leading to folylpolyglutamate derivatives.</text>
</comment>
<comment type="catalytic activity">
    <reaction evidence="19">
        <text>(6R)-5,10-methylenetetrahydrofolyl-(gamma-L-Glu)(n) + L-glutamate + ATP = (6R)-5,10-methylenetetrahydrofolyl-(gamma-L-Glu)(n+1) + ADP + phosphate + H(+)</text>
        <dbReference type="Rhea" id="RHEA:51912"/>
        <dbReference type="Rhea" id="RHEA-COMP:13257"/>
        <dbReference type="Rhea" id="RHEA-COMP:13258"/>
        <dbReference type="ChEBI" id="CHEBI:15378"/>
        <dbReference type="ChEBI" id="CHEBI:29985"/>
        <dbReference type="ChEBI" id="CHEBI:30616"/>
        <dbReference type="ChEBI" id="CHEBI:43474"/>
        <dbReference type="ChEBI" id="CHEBI:136572"/>
        <dbReference type="ChEBI" id="CHEBI:456216"/>
        <dbReference type="EC" id="6.3.2.17"/>
    </reaction>
</comment>
<organism evidence="23 24">
    <name type="scientific">Microbulbifer epialgicus</name>
    <dbReference type="NCBI Taxonomy" id="393907"/>
    <lineage>
        <taxon>Bacteria</taxon>
        <taxon>Pseudomonadati</taxon>
        <taxon>Pseudomonadota</taxon>
        <taxon>Gammaproteobacteria</taxon>
        <taxon>Cellvibrionales</taxon>
        <taxon>Microbulbiferaceae</taxon>
        <taxon>Microbulbifer</taxon>
    </lineage>
</organism>
<dbReference type="SUPFAM" id="SSF53244">
    <property type="entry name" value="MurD-like peptide ligases, peptide-binding domain"/>
    <property type="match status" value="1"/>
</dbReference>
<dbReference type="EC" id="6.3.2.17" evidence="6"/>
<dbReference type="GO" id="GO:0004326">
    <property type="term" value="F:tetrahydrofolylpolyglutamate synthase activity"/>
    <property type="evidence" value="ECO:0007669"/>
    <property type="project" value="UniProtKB-EC"/>
</dbReference>
<dbReference type="NCBIfam" id="TIGR01499">
    <property type="entry name" value="folC"/>
    <property type="match status" value="1"/>
</dbReference>
<dbReference type="PANTHER" id="PTHR11136:SF0">
    <property type="entry name" value="DIHYDROFOLATE SYNTHETASE-RELATED"/>
    <property type="match status" value="1"/>
</dbReference>
<dbReference type="Proteomes" id="UP001569428">
    <property type="component" value="Unassembled WGS sequence"/>
</dbReference>
<evidence type="ECO:0000256" key="10">
    <source>
        <dbReference type="ARBA" id="ARBA00022741"/>
    </source>
</evidence>
<keyword evidence="11 21" id="KW-0067">ATP-binding</keyword>
<dbReference type="PIRSF" id="PIRSF001563">
    <property type="entry name" value="Folylpolyglu_synth"/>
    <property type="match status" value="1"/>
</dbReference>
<evidence type="ECO:0000256" key="3">
    <source>
        <dbReference type="ARBA" id="ARBA00005150"/>
    </source>
</evidence>
<dbReference type="InterPro" id="IPR004101">
    <property type="entry name" value="Mur_ligase_C"/>
</dbReference>
<evidence type="ECO:0000256" key="19">
    <source>
        <dbReference type="ARBA" id="ARBA00049035"/>
    </source>
</evidence>